<dbReference type="Proteomes" id="UP000195991">
    <property type="component" value="Unassembled WGS sequence"/>
</dbReference>
<dbReference type="AlphaFoldDB" id="A0A1C4FFC4"/>
<proteinExistence type="predicted"/>
<reference evidence="1 2" key="1">
    <citation type="submission" date="2016-08" db="EMBL/GenBank/DDBJ databases">
        <authorList>
            <person name="Seilhamer J.J."/>
        </authorList>
    </citation>
    <scope>NUCLEOTIDE SEQUENCE [LARGE SCALE GENOMIC DNA]</scope>
    <source>
        <strain evidence="1 2">IEBC_T61001</strain>
    </source>
</reference>
<organism evidence="1 2">
    <name type="scientific">Bacillus thuringiensis</name>
    <dbReference type="NCBI Taxonomy" id="1428"/>
    <lineage>
        <taxon>Bacteria</taxon>
        <taxon>Bacillati</taxon>
        <taxon>Bacillota</taxon>
        <taxon>Bacilli</taxon>
        <taxon>Bacillales</taxon>
        <taxon>Bacillaceae</taxon>
        <taxon>Bacillus</taxon>
        <taxon>Bacillus cereus group</taxon>
    </lineage>
</organism>
<name>A0A1C4FFC4_BACTU</name>
<sequence>MKSGQLSFEDVIGTFDYTATSTSEKFLHSNSHNAITPTYEVHFYDQDEKQKIDWFEAKSEDDAMSDAIEKHGRIQIIKTVVSARTLAEIMDLD</sequence>
<evidence type="ECO:0000313" key="2">
    <source>
        <dbReference type="Proteomes" id="UP000195991"/>
    </source>
</evidence>
<evidence type="ECO:0000313" key="1">
    <source>
        <dbReference type="EMBL" id="SCC54610.1"/>
    </source>
</evidence>
<dbReference type="EMBL" id="FMBI01000037">
    <property type="protein sequence ID" value="SCC54610.1"/>
    <property type="molecule type" value="Genomic_DNA"/>
</dbReference>
<accession>A0A1C4FFC4</accession>
<dbReference type="RefSeq" id="WP_088008905.1">
    <property type="nucleotide sequence ID" value="NZ_FMBI01000037.1"/>
</dbReference>
<protein>
    <submittedName>
        <fullName evidence="1">Phage protein</fullName>
    </submittedName>
</protein>
<gene>
    <name evidence="1" type="ORF">BTT61001_04268</name>
</gene>